<dbReference type="SUPFAM" id="SSF57756">
    <property type="entry name" value="Retrovirus zinc finger-like domains"/>
    <property type="match status" value="1"/>
</dbReference>
<dbReference type="Gene3D" id="3.30.420.10">
    <property type="entry name" value="Ribonuclease H-like superfamily/Ribonuclease H"/>
    <property type="match status" value="1"/>
</dbReference>
<accession>A0A2N9G211</accession>
<dbReference type="Pfam" id="PF25597">
    <property type="entry name" value="SH3_retrovirus"/>
    <property type="match status" value="1"/>
</dbReference>
<evidence type="ECO:0008006" key="10">
    <source>
        <dbReference type="Google" id="ProtNLM"/>
    </source>
</evidence>
<gene>
    <name evidence="9" type="ORF">FSB_LOCUS21221</name>
</gene>
<evidence type="ECO:0000313" key="9">
    <source>
        <dbReference type="EMBL" id="SPC93339.1"/>
    </source>
</evidence>
<dbReference type="InterPro" id="IPR001878">
    <property type="entry name" value="Znf_CCHC"/>
</dbReference>
<dbReference type="InterPro" id="IPR057670">
    <property type="entry name" value="SH3_retrovirus"/>
</dbReference>
<evidence type="ECO:0000256" key="5">
    <source>
        <dbReference type="PROSITE-ProRule" id="PRU00047"/>
    </source>
</evidence>
<feature type="compositionally biased region" description="Basic and acidic residues" evidence="6">
    <location>
        <begin position="43"/>
        <end position="53"/>
    </location>
</feature>
<evidence type="ECO:0000256" key="3">
    <source>
        <dbReference type="ARBA" id="ARBA00022750"/>
    </source>
</evidence>
<dbReference type="GO" id="GO:0003676">
    <property type="term" value="F:nucleic acid binding"/>
    <property type="evidence" value="ECO:0007669"/>
    <property type="project" value="InterPro"/>
</dbReference>
<organism evidence="9">
    <name type="scientific">Fagus sylvatica</name>
    <name type="common">Beechnut</name>
    <dbReference type="NCBI Taxonomy" id="28930"/>
    <lineage>
        <taxon>Eukaryota</taxon>
        <taxon>Viridiplantae</taxon>
        <taxon>Streptophyta</taxon>
        <taxon>Embryophyta</taxon>
        <taxon>Tracheophyta</taxon>
        <taxon>Spermatophyta</taxon>
        <taxon>Magnoliopsida</taxon>
        <taxon>eudicotyledons</taxon>
        <taxon>Gunneridae</taxon>
        <taxon>Pentapetalae</taxon>
        <taxon>rosids</taxon>
        <taxon>fabids</taxon>
        <taxon>Fagales</taxon>
        <taxon>Fagaceae</taxon>
        <taxon>Fagus</taxon>
    </lineage>
</organism>
<dbReference type="AlphaFoldDB" id="A0A2N9G211"/>
<dbReference type="InterPro" id="IPR036397">
    <property type="entry name" value="RNaseH_sf"/>
</dbReference>
<dbReference type="InterPro" id="IPR036875">
    <property type="entry name" value="Znf_CCHC_sf"/>
</dbReference>
<feature type="domain" description="Integrase catalytic" evidence="8">
    <location>
        <begin position="299"/>
        <end position="395"/>
    </location>
</feature>
<feature type="region of interest" description="Disordered" evidence="6">
    <location>
        <begin position="492"/>
        <end position="543"/>
    </location>
</feature>
<dbReference type="SUPFAM" id="SSF53098">
    <property type="entry name" value="Ribonuclease H-like"/>
    <property type="match status" value="1"/>
</dbReference>
<dbReference type="Pfam" id="PF13976">
    <property type="entry name" value="gag_pre-integrs"/>
    <property type="match status" value="1"/>
</dbReference>
<keyword evidence="1" id="KW-0645">Protease</keyword>
<keyword evidence="4" id="KW-0378">Hydrolase</keyword>
<dbReference type="PANTHER" id="PTHR42648:SF28">
    <property type="entry name" value="TRANSPOSON-ENCODED PROTEIN WITH RIBONUCLEASE H-LIKE AND RETROVIRUS ZINC FINGER-LIKE DOMAINS"/>
    <property type="match status" value="1"/>
</dbReference>
<reference evidence="9" key="1">
    <citation type="submission" date="2018-02" db="EMBL/GenBank/DDBJ databases">
        <authorList>
            <person name="Cohen D.B."/>
            <person name="Kent A.D."/>
        </authorList>
    </citation>
    <scope>NUCLEOTIDE SEQUENCE</scope>
</reference>
<dbReference type="SMART" id="SM00343">
    <property type="entry name" value="ZnF_C2HC"/>
    <property type="match status" value="1"/>
</dbReference>
<dbReference type="InterPro" id="IPR001584">
    <property type="entry name" value="Integrase_cat-core"/>
</dbReference>
<dbReference type="InterPro" id="IPR043502">
    <property type="entry name" value="DNA/RNA_pol_sf"/>
</dbReference>
<name>A0A2N9G211_FAGSY</name>
<keyword evidence="5" id="KW-0863">Zinc-finger</keyword>
<feature type="domain" description="CCHC-type" evidence="7">
    <location>
        <begin position="65"/>
        <end position="81"/>
    </location>
</feature>
<dbReference type="InterPro" id="IPR039537">
    <property type="entry name" value="Retrotran_Ty1/copia-like"/>
</dbReference>
<dbReference type="PROSITE" id="PS50994">
    <property type="entry name" value="INTEGRASE"/>
    <property type="match status" value="1"/>
</dbReference>
<dbReference type="GO" id="GO:0004190">
    <property type="term" value="F:aspartic-type endopeptidase activity"/>
    <property type="evidence" value="ECO:0007669"/>
    <property type="project" value="UniProtKB-KW"/>
</dbReference>
<dbReference type="SUPFAM" id="SSF56672">
    <property type="entry name" value="DNA/RNA polymerases"/>
    <property type="match status" value="1"/>
</dbReference>
<dbReference type="PROSITE" id="PS50158">
    <property type="entry name" value="ZF_CCHC"/>
    <property type="match status" value="1"/>
</dbReference>
<evidence type="ECO:0000256" key="2">
    <source>
        <dbReference type="ARBA" id="ARBA00022723"/>
    </source>
</evidence>
<keyword evidence="5" id="KW-0862">Zinc</keyword>
<evidence type="ECO:0000256" key="4">
    <source>
        <dbReference type="ARBA" id="ARBA00022801"/>
    </source>
</evidence>
<dbReference type="InterPro" id="IPR013103">
    <property type="entry name" value="RVT_2"/>
</dbReference>
<feature type="compositionally biased region" description="Basic and acidic residues" evidence="6">
    <location>
        <begin position="500"/>
        <end position="517"/>
    </location>
</feature>
<dbReference type="InterPro" id="IPR025724">
    <property type="entry name" value="GAG-pre-integrase_dom"/>
</dbReference>
<dbReference type="GO" id="GO:0006508">
    <property type="term" value="P:proteolysis"/>
    <property type="evidence" value="ECO:0007669"/>
    <property type="project" value="UniProtKB-KW"/>
</dbReference>
<dbReference type="Pfam" id="PF00665">
    <property type="entry name" value="rve"/>
    <property type="match status" value="1"/>
</dbReference>
<dbReference type="CDD" id="cd09272">
    <property type="entry name" value="RNase_HI_RT_Ty1"/>
    <property type="match status" value="1"/>
</dbReference>
<dbReference type="PANTHER" id="PTHR42648">
    <property type="entry name" value="TRANSPOSASE, PUTATIVE-RELATED"/>
    <property type="match status" value="1"/>
</dbReference>
<keyword evidence="2" id="KW-0479">Metal-binding</keyword>
<proteinExistence type="predicted"/>
<dbReference type="Pfam" id="PF00098">
    <property type="entry name" value="zf-CCHC"/>
    <property type="match status" value="1"/>
</dbReference>
<evidence type="ECO:0000259" key="8">
    <source>
        <dbReference type="PROSITE" id="PS50994"/>
    </source>
</evidence>
<evidence type="ECO:0000256" key="6">
    <source>
        <dbReference type="SAM" id="MobiDB-lite"/>
    </source>
</evidence>
<dbReference type="Pfam" id="PF07727">
    <property type="entry name" value="RVT_2"/>
    <property type="match status" value="2"/>
</dbReference>
<evidence type="ECO:0000259" key="7">
    <source>
        <dbReference type="PROSITE" id="PS50158"/>
    </source>
</evidence>
<evidence type="ECO:0000256" key="1">
    <source>
        <dbReference type="ARBA" id="ARBA00022670"/>
    </source>
</evidence>
<dbReference type="GO" id="GO:0008270">
    <property type="term" value="F:zinc ion binding"/>
    <property type="evidence" value="ECO:0007669"/>
    <property type="project" value="UniProtKB-KW"/>
</dbReference>
<protein>
    <recommendedName>
        <fullName evidence="10">CCHC-type domain-containing protein</fullName>
    </recommendedName>
</protein>
<dbReference type="Gene3D" id="4.10.60.10">
    <property type="entry name" value="Zinc finger, CCHC-type"/>
    <property type="match status" value="1"/>
</dbReference>
<feature type="region of interest" description="Disordered" evidence="6">
    <location>
        <begin position="43"/>
        <end position="62"/>
    </location>
</feature>
<sequence length="956" mass="108278">MLRIDIKFEDEDKAMMLLTSLLASYEHLLRVLVLVVKGYQDRGRKKDKDDKSARGRSKSKSKTIKCFKCQKKGHMKRECPEWNKGKEESSTSVNVVADSESDGDMLSVSSSTDGLNNSWLLDSACSFHVTPHRNWFDTYRSINCGSVRMGNDATCTIIGMGTIKIKMSDGVVRTLEEVRHIPDMRKNLISLGTLDSKGYSYKSENGIMKVSKGAMVMMTGQKISSNVYKLLGNTILGGVAAVAESEDDDTLLWHMRLGHMSERGMRELHKRNLLTGIKSCKLDFCKYCIMGKQCRVRFKTATHKTKGILDYVHSDIWGPVRTPSKGGAQYFMSFIDDYSRKAWVYFLKNKSEAFAKFKIWKAEVENQTGRKIKCLRTDNGTEYRDGDFLKFCEEHVDMACYIINRSPRVALDGKVAEEVQNFDPKSKKCIFLGFKKGVKGYKLWDPVAQKVVISRDVVFDEKLMTKAFKEEKSQAAESSNNIGRSTVQVELDELESQSDEEPHSNDQEQDSTRSDRPKRNKRPPGQEAIESSEKDKWMEAMVEENESLSKNKTWELTELPKGKKPIGCKWVFKKKEAVSEKEGERFKARLVAKGYSQRHGIDYDEVFSPVVRHTSIRAVLALVAHQDLELEQLDVKTAFLHGNLEEEIFMVQPEGVQATLIGYTRCEYDCCVYVRILEDGSYIFLLLYVDDMLIAAKSMCEVNRLKSLLHKEFEMKDLGAAKKILGMEIRKDRGARKLWLSQKNYIRKVLEKFSMLDAKPVSTPLANHFRLSGSQCPKNEEEIENMSKVPYASAVGCLMYAMVCTRPDLAHAVSTVSRRSTTGYVFTLSGGPICWKSTLQSIVAMSTTEAEYMAVAEAAKEALWLKGLVKELGLNQGGVQMHCDSQSAIYLAKNQVYHARTKHIDVRFHKIRELIVTGDIVLEKVHTSENAADMLTKPVTTAKFKHCLDLVNVSSL</sequence>
<dbReference type="InterPro" id="IPR012337">
    <property type="entry name" value="RNaseH-like_sf"/>
</dbReference>
<dbReference type="InterPro" id="IPR054722">
    <property type="entry name" value="PolX-like_BBD"/>
</dbReference>
<dbReference type="GO" id="GO:0015074">
    <property type="term" value="P:DNA integration"/>
    <property type="evidence" value="ECO:0007669"/>
    <property type="project" value="InterPro"/>
</dbReference>
<dbReference type="EMBL" id="OIVN01001383">
    <property type="protein sequence ID" value="SPC93339.1"/>
    <property type="molecule type" value="Genomic_DNA"/>
</dbReference>
<keyword evidence="3" id="KW-0064">Aspartyl protease</keyword>
<dbReference type="Pfam" id="PF22936">
    <property type="entry name" value="Pol_BBD"/>
    <property type="match status" value="1"/>
</dbReference>